<keyword evidence="6 12" id="KW-0819">tRNA processing</keyword>
<evidence type="ECO:0000256" key="13">
    <source>
        <dbReference type="PIRSR" id="PIRSR006621-1"/>
    </source>
</evidence>
<evidence type="ECO:0000256" key="10">
    <source>
        <dbReference type="ARBA" id="ARBA00048205"/>
    </source>
</evidence>
<dbReference type="InterPro" id="IPR035587">
    <property type="entry name" value="DUS-like_FMN-bd"/>
</dbReference>
<feature type="binding site" evidence="14">
    <location>
        <position position="140"/>
    </location>
    <ligand>
        <name>FMN</name>
        <dbReference type="ChEBI" id="CHEBI:58210"/>
    </ligand>
</feature>
<dbReference type="OrthoDB" id="9764501at2"/>
<comment type="cofactor">
    <cofactor evidence="1 12 14">
        <name>FMN</name>
        <dbReference type="ChEBI" id="CHEBI:58210"/>
    </cofactor>
</comment>
<evidence type="ECO:0000313" key="17">
    <source>
        <dbReference type="Proteomes" id="UP000184251"/>
    </source>
</evidence>
<dbReference type="STRING" id="1120975.SAMN02746064_01767"/>
<dbReference type="GO" id="GO:0000049">
    <property type="term" value="F:tRNA binding"/>
    <property type="evidence" value="ECO:0007669"/>
    <property type="project" value="UniProtKB-KW"/>
</dbReference>
<evidence type="ECO:0000256" key="4">
    <source>
        <dbReference type="ARBA" id="ARBA00022630"/>
    </source>
</evidence>
<feature type="domain" description="DUS-like FMN-binding" evidence="15">
    <location>
        <begin position="14"/>
        <end position="302"/>
    </location>
</feature>
<evidence type="ECO:0000256" key="11">
    <source>
        <dbReference type="ARBA" id="ARBA00048802"/>
    </source>
</evidence>
<comment type="similarity">
    <text evidence="12">Belongs to the dus family.</text>
</comment>
<dbReference type="InterPro" id="IPR018517">
    <property type="entry name" value="tRNA_hU_synthase_CS"/>
</dbReference>
<comment type="function">
    <text evidence="2 12">Catalyzes the synthesis of 5,6-dihydrouridine (D), a modified base found in the D-loop of most tRNAs, via the reduction of the C5-C6 double bond in target uridines.</text>
</comment>
<dbReference type="AlphaFoldDB" id="A0A1M4YFT1"/>
<dbReference type="EC" id="1.3.1.-" evidence="12"/>
<evidence type="ECO:0000256" key="9">
    <source>
        <dbReference type="ARBA" id="ARBA00023002"/>
    </source>
</evidence>
<proteinExistence type="inferred from homology"/>
<keyword evidence="3" id="KW-0820">tRNA-binding</keyword>
<dbReference type="SUPFAM" id="SSF51395">
    <property type="entry name" value="FMN-linked oxidoreductases"/>
    <property type="match status" value="1"/>
</dbReference>
<evidence type="ECO:0000256" key="8">
    <source>
        <dbReference type="ARBA" id="ARBA00022884"/>
    </source>
</evidence>
<protein>
    <recommendedName>
        <fullName evidence="12">tRNA-dihydrouridine synthase</fullName>
        <ecNumber evidence="12">1.3.1.-</ecNumber>
    </recommendedName>
</protein>
<dbReference type="Gene3D" id="1.10.1200.80">
    <property type="entry name" value="Putative flavin oxidoreducatase, domain 2"/>
    <property type="match status" value="1"/>
</dbReference>
<evidence type="ECO:0000256" key="3">
    <source>
        <dbReference type="ARBA" id="ARBA00022555"/>
    </source>
</evidence>
<dbReference type="RefSeq" id="WP_073271150.1">
    <property type="nucleotide sequence ID" value="NZ_FQTU01000012.1"/>
</dbReference>
<evidence type="ECO:0000259" key="15">
    <source>
        <dbReference type="Pfam" id="PF01207"/>
    </source>
</evidence>
<keyword evidence="7" id="KW-0521">NADP</keyword>
<keyword evidence="4 12" id="KW-0285">Flavoprotein</keyword>
<dbReference type="PANTHER" id="PTHR45846:SF1">
    <property type="entry name" value="TRNA-DIHYDROURIDINE(47) SYNTHASE [NAD(P)(+)]-LIKE"/>
    <property type="match status" value="1"/>
</dbReference>
<keyword evidence="9 12" id="KW-0560">Oxidoreductase</keyword>
<dbReference type="InterPro" id="IPR024036">
    <property type="entry name" value="tRNA-dHydroUridine_Synthase_C"/>
</dbReference>
<dbReference type="Gene3D" id="3.20.20.70">
    <property type="entry name" value="Aldolase class I"/>
    <property type="match status" value="1"/>
</dbReference>
<feature type="active site" description="Proton donor" evidence="13">
    <location>
        <position position="101"/>
    </location>
</feature>
<dbReference type="Pfam" id="PF01207">
    <property type="entry name" value="Dus"/>
    <property type="match status" value="1"/>
</dbReference>
<evidence type="ECO:0000256" key="12">
    <source>
        <dbReference type="PIRNR" id="PIRNR006621"/>
    </source>
</evidence>
<feature type="binding site" evidence="14">
    <location>
        <position position="170"/>
    </location>
    <ligand>
        <name>FMN</name>
        <dbReference type="ChEBI" id="CHEBI:58210"/>
    </ligand>
</feature>
<comment type="catalytic activity">
    <reaction evidence="10">
        <text>a 5,6-dihydrouridine in tRNA + NADP(+) = a uridine in tRNA + NADPH + H(+)</text>
        <dbReference type="Rhea" id="RHEA:23624"/>
        <dbReference type="Rhea" id="RHEA-COMP:13339"/>
        <dbReference type="Rhea" id="RHEA-COMP:13887"/>
        <dbReference type="ChEBI" id="CHEBI:15378"/>
        <dbReference type="ChEBI" id="CHEBI:57783"/>
        <dbReference type="ChEBI" id="CHEBI:58349"/>
        <dbReference type="ChEBI" id="CHEBI:65315"/>
        <dbReference type="ChEBI" id="CHEBI:74443"/>
    </reaction>
</comment>
<evidence type="ECO:0000256" key="5">
    <source>
        <dbReference type="ARBA" id="ARBA00022643"/>
    </source>
</evidence>
<sequence length="318" mass="35475">MKIGKMEFKDKLFLAPMAGVTNLPFRLMCVEEGCRLTYTEMVSAKALYYNDKKTLELLETTGKDRPCGVQIFGSDPHIIYDVIKTKVNGMDFELIDINAGCPAPKIVKNGEGSALMKNPELIREILERAVEASDKPITLKIRAGWSADQINAVEIAKIAQEAGAAAVTVHGRTREQFYSGKADWEIIKKVKDSVSIPVIGNGDVDSRRSAQRMIESTGCDGVMIGRAALGNPWVFNSSQNEKVTDEQKIDKCRSYFIELLKSKPEKVALGEIRKHASWFTKGVRGSGDFRNKINKSICVEEVFELIEEYENMTVQKNL</sequence>
<dbReference type="InterPro" id="IPR004652">
    <property type="entry name" value="DusB-like"/>
</dbReference>
<dbReference type="Proteomes" id="UP000184251">
    <property type="component" value="Unassembled WGS sequence"/>
</dbReference>
<gene>
    <name evidence="16" type="ORF">SAMN02746064_01767</name>
</gene>
<keyword evidence="8" id="KW-0694">RNA-binding</keyword>
<organism evidence="16 17">
    <name type="scientific">Alkalibacter saccharofermentans DSM 14828</name>
    <dbReference type="NCBI Taxonomy" id="1120975"/>
    <lineage>
        <taxon>Bacteria</taxon>
        <taxon>Bacillati</taxon>
        <taxon>Bacillota</taxon>
        <taxon>Clostridia</taxon>
        <taxon>Eubacteriales</taxon>
        <taxon>Eubacteriaceae</taxon>
        <taxon>Alkalibacter</taxon>
    </lineage>
</organism>
<evidence type="ECO:0000256" key="7">
    <source>
        <dbReference type="ARBA" id="ARBA00022857"/>
    </source>
</evidence>
<evidence type="ECO:0000256" key="14">
    <source>
        <dbReference type="PIRSR" id="PIRSR006621-2"/>
    </source>
</evidence>
<dbReference type="CDD" id="cd02801">
    <property type="entry name" value="DUS_like_FMN"/>
    <property type="match status" value="1"/>
</dbReference>
<dbReference type="PANTHER" id="PTHR45846">
    <property type="entry name" value="TRNA-DIHYDROURIDINE(47) SYNTHASE [NAD(P)(+)]-LIKE"/>
    <property type="match status" value="1"/>
</dbReference>
<reference evidence="16 17" key="1">
    <citation type="submission" date="2016-11" db="EMBL/GenBank/DDBJ databases">
        <authorList>
            <person name="Jaros S."/>
            <person name="Januszkiewicz K."/>
            <person name="Wedrychowicz H."/>
        </authorList>
    </citation>
    <scope>NUCLEOTIDE SEQUENCE [LARGE SCALE GENOMIC DNA]</scope>
    <source>
        <strain evidence="16 17">DSM 14828</strain>
    </source>
</reference>
<dbReference type="PIRSF" id="PIRSF006621">
    <property type="entry name" value="Dus"/>
    <property type="match status" value="1"/>
</dbReference>
<evidence type="ECO:0000256" key="1">
    <source>
        <dbReference type="ARBA" id="ARBA00001917"/>
    </source>
</evidence>
<evidence type="ECO:0000256" key="2">
    <source>
        <dbReference type="ARBA" id="ARBA00002790"/>
    </source>
</evidence>
<evidence type="ECO:0000313" key="16">
    <source>
        <dbReference type="EMBL" id="SHF04372.1"/>
    </source>
</evidence>
<keyword evidence="17" id="KW-1185">Reference proteome</keyword>
<dbReference type="NCBIfam" id="TIGR00737">
    <property type="entry name" value="nifR3_yhdG"/>
    <property type="match status" value="1"/>
</dbReference>
<evidence type="ECO:0000256" key="6">
    <source>
        <dbReference type="ARBA" id="ARBA00022694"/>
    </source>
</evidence>
<name>A0A1M4YFT1_9FIRM</name>
<dbReference type="EMBL" id="FQTU01000012">
    <property type="protein sequence ID" value="SHF04372.1"/>
    <property type="molecule type" value="Genomic_DNA"/>
</dbReference>
<accession>A0A1M4YFT1</accession>
<comment type="catalytic activity">
    <reaction evidence="11">
        <text>a 5,6-dihydrouridine in tRNA + NAD(+) = a uridine in tRNA + NADH + H(+)</text>
        <dbReference type="Rhea" id="RHEA:54452"/>
        <dbReference type="Rhea" id="RHEA-COMP:13339"/>
        <dbReference type="Rhea" id="RHEA-COMP:13887"/>
        <dbReference type="ChEBI" id="CHEBI:15378"/>
        <dbReference type="ChEBI" id="CHEBI:57540"/>
        <dbReference type="ChEBI" id="CHEBI:57945"/>
        <dbReference type="ChEBI" id="CHEBI:65315"/>
        <dbReference type="ChEBI" id="CHEBI:74443"/>
    </reaction>
</comment>
<dbReference type="InterPro" id="IPR001269">
    <property type="entry name" value="DUS_fam"/>
</dbReference>
<dbReference type="PROSITE" id="PS01136">
    <property type="entry name" value="UPF0034"/>
    <property type="match status" value="1"/>
</dbReference>
<keyword evidence="5 12" id="KW-0288">FMN</keyword>
<dbReference type="GO" id="GO:0050660">
    <property type="term" value="F:flavin adenine dinucleotide binding"/>
    <property type="evidence" value="ECO:0007669"/>
    <property type="project" value="InterPro"/>
</dbReference>
<dbReference type="InterPro" id="IPR013785">
    <property type="entry name" value="Aldolase_TIM"/>
</dbReference>
<feature type="binding site" evidence="14">
    <location>
        <position position="70"/>
    </location>
    <ligand>
        <name>FMN</name>
        <dbReference type="ChEBI" id="CHEBI:58210"/>
    </ligand>
</feature>
<dbReference type="GO" id="GO:0017150">
    <property type="term" value="F:tRNA dihydrouridine synthase activity"/>
    <property type="evidence" value="ECO:0007669"/>
    <property type="project" value="InterPro"/>
</dbReference>
<keyword evidence="14" id="KW-0547">Nucleotide-binding</keyword>
<feature type="binding site" evidence="14">
    <location>
        <begin position="16"/>
        <end position="18"/>
    </location>
    <ligand>
        <name>FMN</name>
        <dbReference type="ChEBI" id="CHEBI:58210"/>
    </ligand>
</feature>
<feature type="binding site" evidence="14">
    <location>
        <begin position="225"/>
        <end position="226"/>
    </location>
    <ligand>
        <name>FMN</name>
        <dbReference type="ChEBI" id="CHEBI:58210"/>
    </ligand>
</feature>